<evidence type="ECO:0000313" key="1">
    <source>
        <dbReference type="EMBL" id="TVU89908.1"/>
    </source>
</evidence>
<dbReference type="AlphaFoldDB" id="A0A558J8D0"/>
<protein>
    <submittedName>
        <fullName evidence="1">Uncharacterized protein</fullName>
    </submittedName>
</protein>
<comment type="caution">
    <text evidence="1">The sequence shown here is derived from an EMBL/GenBank/DDBJ whole genome shotgun (WGS) entry which is preliminary data.</text>
</comment>
<name>A0A558J8D0_9GAMM</name>
<dbReference type="RefSeq" id="WP_144811147.1">
    <property type="nucleotide sequence ID" value="NZ_VNFE01000003.1"/>
</dbReference>
<organism evidence="1 2">
    <name type="scientific">Vreelandella titanicae</name>
    <dbReference type="NCBI Taxonomy" id="664683"/>
    <lineage>
        <taxon>Bacteria</taxon>
        <taxon>Pseudomonadati</taxon>
        <taxon>Pseudomonadota</taxon>
        <taxon>Gammaproteobacteria</taxon>
        <taxon>Oceanospirillales</taxon>
        <taxon>Halomonadaceae</taxon>
        <taxon>Vreelandella</taxon>
    </lineage>
</organism>
<dbReference type="Proteomes" id="UP000317288">
    <property type="component" value="Unassembled WGS sequence"/>
</dbReference>
<sequence length="306" mass="34913">MKFKLDIKANAIDSFNEALSKYEQGQNGDLKAFKFSIAHLAHSIELVLKMYLQTLEENLVFSKCFKEVLKRSKADGTDLLSAYKALEGEEYDFGQLIHGHTSLHTVTVEQALSIVKCEVCGITGNNFVDQDFIDDINWMKDLRNAIEHFEFEFTAKEVRLCIGRLVRGLAEFTDIFSLFDLDREVGEDRVHIFKVLADEYEHALSEANISVSEQKHLLFAGVRPKHQMFIDWNVYTCPSCGNDTMIPNEDSSSGYRCTLEGCENEESEDIEVDCDICGASWPNGEMTSWEDTYTYVCPRCENPEAW</sequence>
<reference evidence="1 2" key="1">
    <citation type="submission" date="2019-07" db="EMBL/GenBank/DDBJ databases">
        <title>Diversity of Bacteria from Kongsfjorden, Arctic.</title>
        <authorList>
            <person name="Yu Y."/>
        </authorList>
    </citation>
    <scope>NUCLEOTIDE SEQUENCE [LARGE SCALE GENOMIC DNA]</scope>
    <source>
        <strain evidence="1 2">SM1922</strain>
    </source>
</reference>
<gene>
    <name evidence="1" type="ORF">FQP89_11290</name>
</gene>
<proteinExistence type="predicted"/>
<dbReference type="EMBL" id="VNFE01000003">
    <property type="protein sequence ID" value="TVU89908.1"/>
    <property type="molecule type" value="Genomic_DNA"/>
</dbReference>
<accession>A0A558J8D0</accession>
<evidence type="ECO:0000313" key="2">
    <source>
        <dbReference type="Proteomes" id="UP000317288"/>
    </source>
</evidence>